<proteinExistence type="predicted"/>
<accession>A0ABS4GUN6</accession>
<keyword evidence="2" id="KW-1185">Reference proteome</keyword>
<comment type="caution">
    <text evidence="1">The sequence shown here is derived from an EMBL/GenBank/DDBJ whole genome shotgun (WGS) entry which is preliminary data.</text>
</comment>
<protein>
    <submittedName>
        <fullName evidence="1">Uncharacterized protein YwgA</fullName>
    </submittedName>
</protein>
<dbReference type="RefSeq" id="WP_209811987.1">
    <property type="nucleotide sequence ID" value="NZ_JAGGKT010000015.1"/>
</dbReference>
<evidence type="ECO:0000313" key="2">
    <source>
        <dbReference type="Proteomes" id="UP001519343"/>
    </source>
</evidence>
<dbReference type="EMBL" id="JAGGKT010000015">
    <property type="protein sequence ID" value="MBP1933974.1"/>
    <property type="molecule type" value="Genomic_DNA"/>
</dbReference>
<reference evidence="1 2" key="1">
    <citation type="submission" date="2021-03" db="EMBL/GenBank/DDBJ databases">
        <title>Genomic Encyclopedia of Type Strains, Phase IV (KMG-IV): sequencing the most valuable type-strain genomes for metagenomic binning, comparative biology and taxonomic classification.</title>
        <authorList>
            <person name="Goeker M."/>
        </authorList>
    </citation>
    <scope>NUCLEOTIDE SEQUENCE [LARGE SCALE GENOMIC DNA]</scope>
    <source>
        <strain evidence="1 2">DSM 24738</strain>
    </source>
</reference>
<dbReference type="Gene3D" id="1.10.10.10">
    <property type="entry name" value="Winged helix-like DNA-binding domain superfamily/Winged helix DNA-binding domain"/>
    <property type="match status" value="1"/>
</dbReference>
<name>A0ABS4GUN6_9BACL</name>
<dbReference type="Proteomes" id="UP001519343">
    <property type="component" value="Unassembled WGS sequence"/>
</dbReference>
<gene>
    <name evidence="1" type="ORF">J2Z37_003991</name>
</gene>
<sequence length="166" mass="19637">MLTEHAKVLYLLDTLGEIVGRKKLQKMVYISQKLKFDFNQRFQFHFYGPYSEELTVMTEELCELGFIEENQQDKGNYSVYQYAITEKGRDFLHHVHVNLGNILPIASKLNDSSSRFLELLSTVFYFEQLSREEVEEKIFTLKAKSNYSHGEISEAYRWLQELRQSC</sequence>
<evidence type="ECO:0000313" key="1">
    <source>
        <dbReference type="EMBL" id="MBP1933974.1"/>
    </source>
</evidence>
<dbReference type="InterPro" id="IPR036388">
    <property type="entry name" value="WH-like_DNA-bd_sf"/>
</dbReference>
<organism evidence="1 2">
    <name type="scientific">Ammoniphilus resinae</name>
    <dbReference type="NCBI Taxonomy" id="861532"/>
    <lineage>
        <taxon>Bacteria</taxon>
        <taxon>Bacillati</taxon>
        <taxon>Bacillota</taxon>
        <taxon>Bacilli</taxon>
        <taxon>Bacillales</taxon>
        <taxon>Paenibacillaceae</taxon>
        <taxon>Aneurinibacillus group</taxon>
        <taxon>Ammoniphilus</taxon>
    </lineage>
</organism>